<name>A0A9W6L2Y3_9PSEU</name>
<feature type="domain" description="Enoyl reductase (ER)" evidence="1">
    <location>
        <begin position="15"/>
        <end position="325"/>
    </location>
</feature>
<dbReference type="SMART" id="SM00829">
    <property type="entry name" value="PKS_ER"/>
    <property type="match status" value="1"/>
</dbReference>
<dbReference type="InterPro" id="IPR013149">
    <property type="entry name" value="ADH-like_C"/>
</dbReference>
<dbReference type="InterPro" id="IPR013154">
    <property type="entry name" value="ADH-like_N"/>
</dbReference>
<dbReference type="PANTHER" id="PTHR43677">
    <property type="entry name" value="SHORT-CHAIN DEHYDROGENASE/REDUCTASE"/>
    <property type="match status" value="1"/>
</dbReference>
<evidence type="ECO:0000259" key="1">
    <source>
        <dbReference type="SMART" id="SM00829"/>
    </source>
</evidence>
<organism evidence="2 3">
    <name type="scientific">Pseudonocardia halophobica</name>
    <dbReference type="NCBI Taxonomy" id="29401"/>
    <lineage>
        <taxon>Bacteria</taxon>
        <taxon>Bacillati</taxon>
        <taxon>Actinomycetota</taxon>
        <taxon>Actinomycetes</taxon>
        <taxon>Pseudonocardiales</taxon>
        <taxon>Pseudonocardiaceae</taxon>
        <taxon>Pseudonocardia</taxon>
    </lineage>
</organism>
<dbReference type="Pfam" id="PF08240">
    <property type="entry name" value="ADH_N"/>
    <property type="match status" value="1"/>
</dbReference>
<evidence type="ECO:0000313" key="2">
    <source>
        <dbReference type="EMBL" id="GLL12263.1"/>
    </source>
</evidence>
<reference evidence="2" key="2">
    <citation type="submission" date="2023-01" db="EMBL/GenBank/DDBJ databases">
        <authorList>
            <person name="Sun Q."/>
            <person name="Evtushenko L."/>
        </authorList>
    </citation>
    <scope>NUCLEOTIDE SEQUENCE</scope>
    <source>
        <strain evidence="2">VKM Ac-1069</strain>
    </source>
</reference>
<proteinExistence type="predicted"/>
<dbReference type="SUPFAM" id="SSF50129">
    <property type="entry name" value="GroES-like"/>
    <property type="match status" value="1"/>
</dbReference>
<accession>A0A9W6L2Y3</accession>
<dbReference type="Pfam" id="PF00107">
    <property type="entry name" value="ADH_zinc_N"/>
    <property type="match status" value="1"/>
</dbReference>
<dbReference type="PANTHER" id="PTHR43677:SF1">
    <property type="entry name" value="ACRYLYL-COA REDUCTASE ACUI-RELATED"/>
    <property type="match status" value="1"/>
</dbReference>
<dbReference type="SUPFAM" id="SSF51735">
    <property type="entry name" value="NAD(P)-binding Rossmann-fold domains"/>
    <property type="match status" value="1"/>
</dbReference>
<dbReference type="RefSeq" id="WP_037045524.1">
    <property type="nucleotide sequence ID" value="NZ_BAAAUZ010000077.1"/>
</dbReference>
<protein>
    <submittedName>
        <fullName evidence="2">Alcohol dehydrogenase</fullName>
    </submittedName>
</protein>
<comment type="caution">
    <text evidence="2">The sequence shown here is derived from an EMBL/GenBank/DDBJ whole genome shotgun (WGS) entry which is preliminary data.</text>
</comment>
<keyword evidence="3" id="KW-1185">Reference proteome</keyword>
<dbReference type="EMBL" id="BSFQ01000013">
    <property type="protein sequence ID" value="GLL12263.1"/>
    <property type="molecule type" value="Genomic_DNA"/>
</dbReference>
<reference evidence="2" key="1">
    <citation type="journal article" date="2014" name="Int. J. Syst. Evol. Microbiol.">
        <title>Complete genome sequence of Corynebacterium casei LMG S-19264T (=DSM 44701T), isolated from a smear-ripened cheese.</title>
        <authorList>
            <consortium name="US DOE Joint Genome Institute (JGI-PGF)"/>
            <person name="Walter F."/>
            <person name="Albersmeier A."/>
            <person name="Kalinowski J."/>
            <person name="Ruckert C."/>
        </authorList>
    </citation>
    <scope>NUCLEOTIDE SEQUENCE</scope>
    <source>
        <strain evidence="2">VKM Ac-1069</strain>
    </source>
</reference>
<dbReference type="AlphaFoldDB" id="A0A9W6L2Y3"/>
<dbReference type="InterPro" id="IPR051397">
    <property type="entry name" value="Zn-ADH-like_protein"/>
</dbReference>
<dbReference type="Gene3D" id="3.90.180.10">
    <property type="entry name" value="Medium-chain alcohol dehydrogenases, catalytic domain"/>
    <property type="match status" value="1"/>
</dbReference>
<dbReference type="NCBIfam" id="TIGR02823">
    <property type="entry name" value="oxido_YhdH"/>
    <property type="match status" value="1"/>
</dbReference>
<evidence type="ECO:0000313" key="3">
    <source>
        <dbReference type="Proteomes" id="UP001143463"/>
    </source>
</evidence>
<gene>
    <name evidence="2" type="ORF">GCM10017577_34040</name>
</gene>
<dbReference type="Proteomes" id="UP001143463">
    <property type="component" value="Unassembled WGS sequence"/>
</dbReference>
<dbReference type="Gene3D" id="3.40.50.720">
    <property type="entry name" value="NAD(P)-binding Rossmann-like Domain"/>
    <property type="match status" value="1"/>
</dbReference>
<dbReference type="InterPro" id="IPR020843">
    <property type="entry name" value="ER"/>
</dbReference>
<dbReference type="InterPro" id="IPR036291">
    <property type="entry name" value="NAD(P)-bd_dom_sf"/>
</dbReference>
<dbReference type="GO" id="GO:0043957">
    <property type="term" value="F:acryloyl-CoA reductase (NADPH) activity"/>
    <property type="evidence" value="ECO:0007669"/>
    <property type="project" value="TreeGrafter"/>
</dbReference>
<dbReference type="InterPro" id="IPR011032">
    <property type="entry name" value="GroES-like_sf"/>
</dbReference>
<sequence>MQSFRALEVEQGDAGYTTRLVERTDADLPDGDVTVDVRWSDVNYKDGLIISGRFDLVRRFPMTAGIDLVGTVAESTVADLPTGLLVTVNGQGLSTDHPGGYAERARVPHGWVTPVPEPIDDLSAAAIGTAGYTAALAVRALQEHHVEPGGGPVLVTGAAGGAGSVAVMLLGALGYEVVASTGRREQEEKSLLRLGATTVVDRLDLLEAGQLGRAKWAGAVDTLGSRALATVLSETRYGGTVAAMGMAMGVDLPAFVVPFISRGVTLAGIDSVYAPAAARRSAWALLAERLDLAVLREITEIVPLAEAPERGNTVLAGQVRGRLVVDVRA</sequence>
<dbReference type="InterPro" id="IPR014188">
    <property type="entry name" value="Acrylyl-CoA_reductase_AcuI"/>
</dbReference>